<reference evidence="1" key="1">
    <citation type="submission" date="2021-02" db="EMBL/GenBank/DDBJ databases">
        <authorList>
            <consortium name="DOE Joint Genome Institute"/>
            <person name="Ahrendt S."/>
            <person name="Looney B.P."/>
            <person name="Miyauchi S."/>
            <person name="Morin E."/>
            <person name="Drula E."/>
            <person name="Courty P.E."/>
            <person name="Chicoki N."/>
            <person name="Fauchery L."/>
            <person name="Kohler A."/>
            <person name="Kuo A."/>
            <person name="Labutti K."/>
            <person name="Pangilinan J."/>
            <person name="Lipzen A."/>
            <person name="Riley R."/>
            <person name="Andreopoulos W."/>
            <person name="He G."/>
            <person name="Johnson J."/>
            <person name="Barry K.W."/>
            <person name="Grigoriev I.V."/>
            <person name="Nagy L."/>
            <person name="Hibbett D."/>
            <person name="Henrissat B."/>
            <person name="Matheny P.B."/>
            <person name="Labbe J."/>
            <person name="Martin F."/>
        </authorList>
    </citation>
    <scope>NUCLEOTIDE SEQUENCE</scope>
    <source>
        <strain evidence="1">FP105234-sp</strain>
    </source>
</reference>
<gene>
    <name evidence="1" type="ORF">FA95DRAFT_1574999</name>
</gene>
<organism evidence="1 2">
    <name type="scientific">Auriscalpium vulgare</name>
    <dbReference type="NCBI Taxonomy" id="40419"/>
    <lineage>
        <taxon>Eukaryota</taxon>
        <taxon>Fungi</taxon>
        <taxon>Dikarya</taxon>
        <taxon>Basidiomycota</taxon>
        <taxon>Agaricomycotina</taxon>
        <taxon>Agaricomycetes</taxon>
        <taxon>Russulales</taxon>
        <taxon>Auriscalpiaceae</taxon>
        <taxon>Auriscalpium</taxon>
    </lineage>
</organism>
<comment type="caution">
    <text evidence="1">The sequence shown here is derived from an EMBL/GenBank/DDBJ whole genome shotgun (WGS) entry which is preliminary data.</text>
</comment>
<protein>
    <submittedName>
        <fullName evidence="1">Uncharacterized protein</fullName>
    </submittedName>
</protein>
<dbReference type="Proteomes" id="UP000814033">
    <property type="component" value="Unassembled WGS sequence"/>
</dbReference>
<evidence type="ECO:0000313" key="2">
    <source>
        <dbReference type="Proteomes" id="UP000814033"/>
    </source>
</evidence>
<name>A0ACB8RI58_9AGAM</name>
<proteinExistence type="predicted"/>
<evidence type="ECO:0000313" key="1">
    <source>
        <dbReference type="EMBL" id="KAI0043615.1"/>
    </source>
</evidence>
<dbReference type="EMBL" id="MU276011">
    <property type="protein sequence ID" value="KAI0043615.1"/>
    <property type="molecule type" value="Genomic_DNA"/>
</dbReference>
<keyword evidence="2" id="KW-1185">Reference proteome</keyword>
<sequence length="232" mass="25863">MVSTFVAFILSAASIIFAAIVTFAFKDLDWLVISIFPSLRQAAAHRLWLATVDRVIAWQPLNTEEECLAGEQKSIGDASDVFMAAEKGQDLNRWKRAYRTRKAAKAFRDTFEAVITRDKVRMMNKCLKRPNSQESTTTADHGQVRQSNWIANPGKTLESPAVRTSLLPGLLETVHENHWHALPFRIFEAADVVLKDTSWASRTPCLTGGSAGLQAIATAECDRGHTTCLWRC</sequence>
<reference evidence="1" key="2">
    <citation type="journal article" date="2022" name="New Phytol.">
        <title>Evolutionary transition to the ectomycorrhizal habit in the genomes of a hyperdiverse lineage of mushroom-forming fungi.</title>
        <authorList>
            <person name="Looney B."/>
            <person name="Miyauchi S."/>
            <person name="Morin E."/>
            <person name="Drula E."/>
            <person name="Courty P.E."/>
            <person name="Kohler A."/>
            <person name="Kuo A."/>
            <person name="LaButti K."/>
            <person name="Pangilinan J."/>
            <person name="Lipzen A."/>
            <person name="Riley R."/>
            <person name="Andreopoulos W."/>
            <person name="He G."/>
            <person name="Johnson J."/>
            <person name="Nolan M."/>
            <person name="Tritt A."/>
            <person name="Barry K.W."/>
            <person name="Grigoriev I.V."/>
            <person name="Nagy L.G."/>
            <person name="Hibbett D."/>
            <person name="Henrissat B."/>
            <person name="Matheny P.B."/>
            <person name="Labbe J."/>
            <person name="Martin F.M."/>
        </authorList>
    </citation>
    <scope>NUCLEOTIDE SEQUENCE</scope>
    <source>
        <strain evidence="1">FP105234-sp</strain>
    </source>
</reference>
<accession>A0ACB8RI58</accession>